<dbReference type="Pfam" id="PF13439">
    <property type="entry name" value="Glyco_transf_4"/>
    <property type="match status" value="1"/>
</dbReference>
<protein>
    <submittedName>
        <fullName evidence="3">Glycosyltransferase</fullName>
        <ecNumber evidence="3">2.4.-.-</ecNumber>
    </submittedName>
</protein>
<accession>A0ABV7UTV1</accession>
<keyword evidence="3" id="KW-0328">Glycosyltransferase</keyword>
<reference evidence="4" key="1">
    <citation type="journal article" date="2019" name="Int. J. Syst. Evol. Microbiol.">
        <title>The Global Catalogue of Microorganisms (GCM) 10K type strain sequencing project: providing services to taxonomists for standard genome sequencing and annotation.</title>
        <authorList>
            <consortium name="The Broad Institute Genomics Platform"/>
            <consortium name="The Broad Institute Genome Sequencing Center for Infectious Disease"/>
            <person name="Wu L."/>
            <person name="Ma J."/>
        </authorList>
    </citation>
    <scope>NUCLEOTIDE SEQUENCE [LARGE SCALE GENOMIC DNA]</scope>
    <source>
        <strain evidence="4">KCTC 42211</strain>
    </source>
</reference>
<comment type="caution">
    <text evidence="3">The sequence shown here is derived from an EMBL/GenBank/DDBJ whole genome shotgun (WGS) entry which is preliminary data.</text>
</comment>
<dbReference type="PANTHER" id="PTHR12526:SF638">
    <property type="entry name" value="SPORE COAT PROTEIN SA"/>
    <property type="match status" value="1"/>
</dbReference>
<dbReference type="Proteomes" id="UP001595724">
    <property type="component" value="Unassembled WGS sequence"/>
</dbReference>
<evidence type="ECO:0000313" key="4">
    <source>
        <dbReference type="Proteomes" id="UP001595724"/>
    </source>
</evidence>
<dbReference type="SUPFAM" id="SSF53756">
    <property type="entry name" value="UDP-Glycosyltransferase/glycogen phosphorylase"/>
    <property type="match status" value="1"/>
</dbReference>
<sequence>MPRALTVVQLLPAMASGGVERSTLEIADALVRAGHRAIVVSAGGRLVPQLRASGAEHIELDIGRKSLATLRQVRPLRELLARAQADIVHARSRLPAWIGWRALRGLPAGSRPRFMTTVHGLNSPSRYSAVMTRGERVVCVSGTVRDYVLQHYPRTDAAKLRVIPRGIDPEAFPLGPWPNLAARAGVAAQHAQLGGDGPLLLLPGRGTRLKGHADALELLARLRADGLDARLWMPGAREPGRAAYIGELEARASALGIADAVAITPPTTAIANAYAASDLVLQLSRKPEAFGRTVIESLSVGRPVLGWAHGGVGELLRELQPAGVVAPFDVDALHECARALLDGRGARPAALQATMPALIARYSLHAMQQSTLAVYDELAHDPSTQDPRA</sequence>
<dbReference type="Pfam" id="PF00534">
    <property type="entry name" value="Glycos_transf_1"/>
    <property type="match status" value="1"/>
</dbReference>
<dbReference type="EMBL" id="JBHRYF010000008">
    <property type="protein sequence ID" value="MFC3660046.1"/>
    <property type="molecule type" value="Genomic_DNA"/>
</dbReference>
<dbReference type="Gene3D" id="3.40.50.2000">
    <property type="entry name" value="Glycogen Phosphorylase B"/>
    <property type="match status" value="2"/>
</dbReference>
<gene>
    <name evidence="3" type="ORF">ACFOM9_08210</name>
</gene>
<feature type="domain" description="Glycosyl transferase family 1" evidence="1">
    <location>
        <begin position="195"/>
        <end position="344"/>
    </location>
</feature>
<dbReference type="PANTHER" id="PTHR12526">
    <property type="entry name" value="GLYCOSYLTRANSFERASE"/>
    <property type="match status" value="1"/>
</dbReference>
<dbReference type="RefSeq" id="WP_386708795.1">
    <property type="nucleotide sequence ID" value="NZ_JBHRYF010000008.1"/>
</dbReference>
<dbReference type="EC" id="2.4.-.-" evidence="3"/>
<keyword evidence="4" id="KW-1185">Reference proteome</keyword>
<evidence type="ECO:0000259" key="2">
    <source>
        <dbReference type="Pfam" id="PF13439"/>
    </source>
</evidence>
<name>A0ABV7UTV1_9GAMM</name>
<organism evidence="3 4">
    <name type="scientific">Luteimonas notoginsengisoli</name>
    <dbReference type="NCBI Taxonomy" id="1578200"/>
    <lineage>
        <taxon>Bacteria</taxon>
        <taxon>Pseudomonadati</taxon>
        <taxon>Pseudomonadota</taxon>
        <taxon>Gammaproteobacteria</taxon>
        <taxon>Lysobacterales</taxon>
        <taxon>Lysobacteraceae</taxon>
        <taxon>Luteimonas</taxon>
    </lineage>
</organism>
<evidence type="ECO:0000259" key="1">
    <source>
        <dbReference type="Pfam" id="PF00534"/>
    </source>
</evidence>
<dbReference type="InterPro" id="IPR028098">
    <property type="entry name" value="Glyco_trans_4-like_N"/>
</dbReference>
<dbReference type="InterPro" id="IPR001296">
    <property type="entry name" value="Glyco_trans_1"/>
</dbReference>
<evidence type="ECO:0000313" key="3">
    <source>
        <dbReference type="EMBL" id="MFC3660046.1"/>
    </source>
</evidence>
<dbReference type="GO" id="GO:0016757">
    <property type="term" value="F:glycosyltransferase activity"/>
    <property type="evidence" value="ECO:0007669"/>
    <property type="project" value="UniProtKB-KW"/>
</dbReference>
<feature type="domain" description="Glycosyltransferase subfamily 4-like N-terminal" evidence="2">
    <location>
        <begin position="17"/>
        <end position="170"/>
    </location>
</feature>
<proteinExistence type="predicted"/>
<keyword evidence="3" id="KW-0808">Transferase</keyword>